<reference evidence="6 7" key="1">
    <citation type="submission" date="2018-11" db="EMBL/GenBank/DDBJ databases">
        <title>Haplotype-resolved cattle genomes.</title>
        <authorList>
            <person name="Low W.Y."/>
            <person name="Tearle R."/>
            <person name="Bickhart D.M."/>
            <person name="Rosen B.D."/>
            <person name="Koren S."/>
            <person name="Rhie A."/>
            <person name="Hiendleder S."/>
            <person name="Phillippy A.M."/>
            <person name="Smith T.P.L."/>
            <person name="Williams J.L."/>
        </authorList>
    </citation>
    <scope>NUCLEOTIDE SEQUENCE [LARGE SCALE GENOMIC DNA]</scope>
</reference>
<comment type="similarity">
    <text evidence="1">Belongs to the protein-tyrosine phosphatase family. Non-receptor class dual specificity subfamily.</text>
</comment>
<dbReference type="Proteomes" id="UP000314981">
    <property type="component" value="Chromosome 2"/>
</dbReference>
<dbReference type="PANTHER" id="PTHR10159">
    <property type="entry name" value="DUAL SPECIFICITY PROTEIN PHOSPHATASE"/>
    <property type="match status" value="1"/>
</dbReference>
<dbReference type="STRING" id="30522.A0A4W2EVN4"/>
<dbReference type="InterPro" id="IPR000340">
    <property type="entry name" value="Dual-sp_phosphatase_cat-dom"/>
</dbReference>
<dbReference type="Pfam" id="PF00782">
    <property type="entry name" value="DSPc"/>
    <property type="match status" value="1"/>
</dbReference>
<reference evidence="6" key="3">
    <citation type="submission" date="2025-09" db="UniProtKB">
        <authorList>
            <consortium name="Ensembl"/>
        </authorList>
    </citation>
    <scope>IDENTIFICATION</scope>
</reference>
<evidence type="ECO:0000313" key="6">
    <source>
        <dbReference type="Ensembl" id="ENSBIXP00000040842.1"/>
    </source>
</evidence>
<dbReference type="GO" id="GO:0005737">
    <property type="term" value="C:cytoplasm"/>
    <property type="evidence" value="ECO:0007669"/>
    <property type="project" value="TreeGrafter"/>
</dbReference>
<dbReference type="Ensembl" id="ENSBIXT00000050284.1">
    <property type="protein sequence ID" value="ENSBIXP00000040842.1"/>
    <property type="gene ID" value="ENSBIXG00000007988.1"/>
</dbReference>
<keyword evidence="4" id="KW-0904">Protein phosphatase</keyword>
<evidence type="ECO:0000256" key="4">
    <source>
        <dbReference type="ARBA" id="ARBA00022912"/>
    </source>
</evidence>
<sequence length="73" mass="8518">MKTKQSHLKDAFDYIKQRRSEVSPNFSFMGQLLQFEPKILSSTPTHQAPSSQFPPNFFFNFDSLYSCLCCFRA</sequence>
<dbReference type="SUPFAM" id="SSF52799">
    <property type="entry name" value="(Phosphotyrosine protein) phosphatases II"/>
    <property type="match status" value="1"/>
</dbReference>
<organism evidence="6 7">
    <name type="scientific">Bos indicus x Bos taurus</name>
    <name type="common">Hybrid cattle</name>
    <dbReference type="NCBI Taxonomy" id="30522"/>
    <lineage>
        <taxon>Eukaryota</taxon>
        <taxon>Metazoa</taxon>
        <taxon>Chordata</taxon>
        <taxon>Craniata</taxon>
        <taxon>Vertebrata</taxon>
        <taxon>Euteleostomi</taxon>
        <taxon>Mammalia</taxon>
        <taxon>Eutheria</taxon>
        <taxon>Laurasiatheria</taxon>
        <taxon>Artiodactyla</taxon>
        <taxon>Ruminantia</taxon>
        <taxon>Pecora</taxon>
        <taxon>Bovidae</taxon>
        <taxon>Bovinae</taxon>
        <taxon>Bos</taxon>
    </lineage>
</organism>
<dbReference type="PANTHER" id="PTHR10159:SF40">
    <property type="entry name" value="DUAL SPECIFICITY PROTEIN PHOSPHATASE 5"/>
    <property type="match status" value="1"/>
</dbReference>
<evidence type="ECO:0000313" key="7">
    <source>
        <dbReference type="Proteomes" id="UP000314981"/>
    </source>
</evidence>
<evidence type="ECO:0000256" key="3">
    <source>
        <dbReference type="ARBA" id="ARBA00022801"/>
    </source>
</evidence>
<dbReference type="InterPro" id="IPR029021">
    <property type="entry name" value="Prot-tyrosine_phosphatase-like"/>
</dbReference>
<feature type="domain" description="Dual specificity phosphatase catalytic" evidence="5">
    <location>
        <begin position="1"/>
        <end position="36"/>
    </location>
</feature>
<reference evidence="6" key="2">
    <citation type="submission" date="2025-08" db="UniProtKB">
        <authorList>
            <consortium name="Ensembl"/>
        </authorList>
    </citation>
    <scope>IDENTIFICATION</scope>
</reference>
<dbReference type="GO" id="GO:0043409">
    <property type="term" value="P:negative regulation of MAPK cascade"/>
    <property type="evidence" value="ECO:0007669"/>
    <property type="project" value="TreeGrafter"/>
</dbReference>
<proteinExistence type="inferred from homology"/>
<dbReference type="GO" id="GO:0004725">
    <property type="term" value="F:protein tyrosine phosphatase activity"/>
    <property type="evidence" value="ECO:0007669"/>
    <property type="project" value="UniProtKB-EC"/>
</dbReference>
<name>A0A4W2EVN4_BOBOX</name>
<dbReference type="GO" id="GO:0005634">
    <property type="term" value="C:nucleus"/>
    <property type="evidence" value="ECO:0007669"/>
    <property type="project" value="TreeGrafter"/>
</dbReference>
<evidence type="ECO:0000259" key="5">
    <source>
        <dbReference type="Pfam" id="PF00782"/>
    </source>
</evidence>
<protein>
    <recommendedName>
        <fullName evidence="2">protein-tyrosine-phosphatase</fullName>
        <ecNumber evidence="2">3.1.3.48</ecNumber>
    </recommendedName>
</protein>
<dbReference type="GO" id="GO:0001706">
    <property type="term" value="P:endoderm formation"/>
    <property type="evidence" value="ECO:0007669"/>
    <property type="project" value="TreeGrafter"/>
</dbReference>
<evidence type="ECO:0000256" key="2">
    <source>
        <dbReference type="ARBA" id="ARBA00013064"/>
    </source>
</evidence>
<evidence type="ECO:0000256" key="1">
    <source>
        <dbReference type="ARBA" id="ARBA00008601"/>
    </source>
</evidence>
<dbReference type="AlphaFoldDB" id="A0A4W2EVN4"/>
<dbReference type="Gene3D" id="3.90.190.10">
    <property type="entry name" value="Protein tyrosine phosphatase superfamily"/>
    <property type="match status" value="1"/>
</dbReference>
<accession>A0A4W2EVN4</accession>
<keyword evidence="7" id="KW-1185">Reference proteome</keyword>
<keyword evidence="3" id="KW-0378">Hydrolase</keyword>
<dbReference type="EC" id="3.1.3.48" evidence="2"/>